<dbReference type="InterPro" id="IPR031825">
    <property type="entry name" value="RXLR"/>
</dbReference>
<name>A0A225WMP2_9STRA</name>
<evidence type="ECO:0000256" key="2">
    <source>
        <dbReference type="ARBA" id="ARBA00010400"/>
    </source>
</evidence>
<feature type="signal peptide" evidence="5">
    <location>
        <begin position="1"/>
        <end position="20"/>
    </location>
</feature>
<accession>A0A225WMP2</accession>
<evidence type="ECO:0000256" key="3">
    <source>
        <dbReference type="ARBA" id="ARBA00022525"/>
    </source>
</evidence>
<keyword evidence="7" id="KW-1185">Reference proteome</keyword>
<sequence>MRLHSIAVLSAITLLASVDATLFPKVSKVSATNFLVRPVNKGTNDVSNQRFLRIHSNDEERMPTVQAIPNIKTISRTALNMLGKHADELGLVKQMALIKQMKYSDSMLSELLIAAKKNPSTEKAATDLQNQLIRAWLEKLEPPENVFKFLMLDRAADNVLSDSQLKLWINYVYTVRKRTGKPQVSLIDNLMNNYNDKAMVKIINTAKKSPDANAKGTYVEDELLLKWAVDEKPIAYVSKMLGTTAA</sequence>
<comment type="function">
    <text evidence="5">Effector that suppresses plant defense responses during pathogen infection.</text>
</comment>
<evidence type="ECO:0000256" key="1">
    <source>
        <dbReference type="ARBA" id="ARBA00004613"/>
    </source>
</evidence>
<keyword evidence="4 5" id="KW-0732">Signal</keyword>
<dbReference type="Proteomes" id="UP000198211">
    <property type="component" value="Unassembled WGS sequence"/>
</dbReference>
<evidence type="ECO:0000313" key="6">
    <source>
        <dbReference type="EMBL" id="OWZ18267.1"/>
    </source>
</evidence>
<comment type="caution">
    <text evidence="6">The sequence shown here is derived from an EMBL/GenBank/DDBJ whole genome shotgun (WGS) entry which is preliminary data.</text>
</comment>
<reference evidence="7" key="1">
    <citation type="submission" date="2017-03" db="EMBL/GenBank/DDBJ databases">
        <title>Phytopthora megakarya and P. palmivora, two closely related causual agents of cacao black pod achieved similar genome size and gene model numbers by different mechanisms.</title>
        <authorList>
            <person name="Ali S."/>
            <person name="Shao J."/>
            <person name="Larry D.J."/>
            <person name="Kronmiller B."/>
            <person name="Shen D."/>
            <person name="Strem M.D."/>
            <person name="Melnick R.L."/>
            <person name="Guiltinan M.J."/>
            <person name="Tyler B.M."/>
            <person name="Meinhardt L.W."/>
            <person name="Bailey B.A."/>
        </authorList>
    </citation>
    <scope>NUCLEOTIDE SEQUENCE [LARGE SCALE GENOMIC DNA]</scope>
    <source>
        <strain evidence="7">zdho120</strain>
    </source>
</reference>
<proteinExistence type="inferred from homology"/>
<protein>
    <recommendedName>
        <fullName evidence="5">RxLR effector protein</fullName>
    </recommendedName>
</protein>
<keyword evidence="3 5" id="KW-0964">Secreted</keyword>
<feature type="chain" id="PRO_5044966048" description="RxLR effector protein" evidence="5">
    <location>
        <begin position="21"/>
        <end position="246"/>
    </location>
</feature>
<comment type="domain">
    <text evidence="5">The RxLR-dEER motif acts to carry the protein into the host cell cytoplasm through binding to cell surface phosphatidylinositol-3-phosphate.</text>
</comment>
<evidence type="ECO:0000256" key="5">
    <source>
        <dbReference type="RuleBase" id="RU367124"/>
    </source>
</evidence>
<gene>
    <name evidence="6" type="ORF">PHMEG_0007678</name>
</gene>
<dbReference type="Pfam" id="PF16810">
    <property type="entry name" value="RXLR"/>
    <property type="match status" value="1"/>
</dbReference>
<comment type="similarity">
    <text evidence="2 5">Belongs to the RxLR effector family.</text>
</comment>
<feature type="non-terminal residue" evidence="6">
    <location>
        <position position="246"/>
    </location>
</feature>
<dbReference type="EMBL" id="NBNE01000616">
    <property type="protein sequence ID" value="OWZ18267.1"/>
    <property type="molecule type" value="Genomic_DNA"/>
</dbReference>
<organism evidence="6 7">
    <name type="scientific">Phytophthora megakarya</name>
    <dbReference type="NCBI Taxonomy" id="4795"/>
    <lineage>
        <taxon>Eukaryota</taxon>
        <taxon>Sar</taxon>
        <taxon>Stramenopiles</taxon>
        <taxon>Oomycota</taxon>
        <taxon>Peronosporomycetes</taxon>
        <taxon>Peronosporales</taxon>
        <taxon>Peronosporaceae</taxon>
        <taxon>Phytophthora</taxon>
    </lineage>
</organism>
<dbReference type="AlphaFoldDB" id="A0A225WMP2"/>
<evidence type="ECO:0000256" key="4">
    <source>
        <dbReference type="ARBA" id="ARBA00022729"/>
    </source>
</evidence>
<evidence type="ECO:0000313" key="7">
    <source>
        <dbReference type="Proteomes" id="UP000198211"/>
    </source>
</evidence>
<comment type="subcellular location">
    <subcellularLocation>
        <location evidence="1 5">Secreted</location>
    </subcellularLocation>
</comment>